<dbReference type="STRING" id="993689.GCA_002077135_03207"/>
<comment type="caution">
    <text evidence="4">The sequence shown here is derived from an EMBL/GenBank/DDBJ whole genome shotgun (WGS) entry which is preliminary data.</text>
</comment>
<keyword evidence="5" id="KW-1185">Reference proteome</keyword>
<evidence type="ECO:0000313" key="4">
    <source>
        <dbReference type="EMBL" id="THD12099.1"/>
    </source>
</evidence>
<dbReference type="AlphaFoldDB" id="A0A4S3KSN7"/>
<dbReference type="Gene3D" id="3.40.630.30">
    <property type="match status" value="1"/>
</dbReference>
<evidence type="ECO:0000259" key="3">
    <source>
        <dbReference type="PROSITE" id="PS51186"/>
    </source>
</evidence>
<name>A0A4S3KSN7_9GAMM</name>
<evidence type="ECO:0000256" key="1">
    <source>
        <dbReference type="ARBA" id="ARBA00022679"/>
    </source>
</evidence>
<dbReference type="PANTHER" id="PTHR43877">
    <property type="entry name" value="AMINOALKYLPHOSPHONATE N-ACETYLTRANSFERASE-RELATED-RELATED"/>
    <property type="match status" value="1"/>
</dbReference>
<organism evidence="4 5">
    <name type="scientific">Metallibacterium scheffleri</name>
    <dbReference type="NCBI Taxonomy" id="993689"/>
    <lineage>
        <taxon>Bacteria</taxon>
        <taxon>Pseudomonadati</taxon>
        <taxon>Pseudomonadota</taxon>
        <taxon>Gammaproteobacteria</taxon>
        <taxon>Lysobacterales</taxon>
        <taxon>Rhodanobacteraceae</taxon>
        <taxon>Metallibacterium</taxon>
    </lineage>
</organism>
<dbReference type="GO" id="GO:0016747">
    <property type="term" value="F:acyltransferase activity, transferring groups other than amino-acyl groups"/>
    <property type="evidence" value="ECO:0007669"/>
    <property type="project" value="InterPro"/>
</dbReference>
<dbReference type="EMBL" id="MWQO01000003">
    <property type="protein sequence ID" value="THD12099.1"/>
    <property type="molecule type" value="Genomic_DNA"/>
</dbReference>
<reference evidence="4 5" key="1">
    <citation type="submission" date="2017-02" db="EMBL/GenBank/DDBJ databases">
        <title>Whole genome sequencing of Metallibacterium scheffleri DSM 24874 (T).</title>
        <authorList>
            <person name="Kumar S."/>
            <person name="Patil P."/>
            <person name="Patil P.B."/>
        </authorList>
    </citation>
    <scope>NUCLEOTIDE SEQUENCE [LARGE SCALE GENOMIC DNA]</scope>
    <source>
        <strain evidence="4 5">DSM 24874</strain>
    </source>
</reference>
<dbReference type="PROSITE" id="PS51186">
    <property type="entry name" value="GNAT"/>
    <property type="match status" value="1"/>
</dbReference>
<evidence type="ECO:0000313" key="5">
    <source>
        <dbReference type="Proteomes" id="UP000307749"/>
    </source>
</evidence>
<feature type="domain" description="N-acetyltransferase" evidence="3">
    <location>
        <begin position="8"/>
        <end position="160"/>
    </location>
</feature>
<keyword evidence="2" id="KW-0012">Acyltransferase</keyword>
<dbReference type="PANTHER" id="PTHR43877:SF2">
    <property type="entry name" value="AMINOALKYLPHOSPHONATE N-ACETYLTRANSFERASE-RELATED"/>
    <property type="match status" value="1"/>
</dbReference>
<dbReference type="Proteomes" id="UP000307749">
    <property type="component" value="Unassembled WGS sequence"/>
</dbReference>
<evidence type="ECO:0000256" key="2">
    <source>
        <dbReference type="ARBA" id="ARBA00023315"/>
    </source>
</evidence>
<keyword evidence="1 4" id="KW-0808">Transferase</keyword>
<protein>
    <submittedName>
        <fullName evidence="4">GNAT family N-acetyltransferase</fullName>
    </submittedName>
</protein>
<dbReference type="InterPro" id="IPR016181">
    <property type="entry name" value="Acyl_CoA_acyltransferase"/>
</dbReference>
<dbReference type="Pfam" id="PF00583">
    <property type="entry name" value="Acetyltransf_1"/>
    <property type="match status" value="1"/>
</dbReference>
<sequence length="160" mass="17795">MSDTAPELHFRLAEAGDEAFILSLAERLLSFDLPTWRKHKEALAHLRGDLRRHLLDEPPGSYMFIAEDNDGEPVALLHLQKSSDLLSGKPTVHISDLAVPAAREGQGIGRALLAWAEDWAREHGAAALTLNVFPGNTRAQALYTRNDFQTDLLKLVRPLR</sequence>
<dbReference type="RefSeq" id="WP_081129524.1">
    <property type="nucleotide sequence ID" value="NZ_LDOS01000002.1"/>
</dbReference>
<dbReference type="InterPro" id="IPR050832">
    <property type="entry name" value="Bact_Acetyltransf"/>
</dbReference>
<accession>A0A4S3KSN7</accession>
<gene>
    <name evidence="4" type="ORF">B1806_00645</name>
</gene>
<dbReference type="OrthoDB" id="5173601at2"/>
<proteinExistence type="predicted"/>
<dbReference type="InterPro" id="IPR000182">
    <property type="entry name" value="GNAT_dom"/>
</dbReference>
<dbReference type="SUPFAM" id="SSF55729">
    <property type="entry name" value="Acyl-CoA N-acyltransferases (Nat)"/>
    <property type="match status" value="1"/>
</dbReference>
<dbReference type="CDD" id="cd04301">
    <property type="entry name" value="NAT_SF"/>
    <property type="match status" value="1"/>
</dbReference>